<feature type="compositionally biased region" description="Low complexity" evidence="1">
    <location>
        <begin position="150"/>
        <end position="165"/>
    </location>
</feature>
<feature type="region of interest" description="Disordered" evidence="1">
    <location>
        <begin position="150"/>
        <end position="178"/>
    </location>
</feature>
<name>A0AAD3XTK8_NEPGR</name>
<evidence type="ECO:0000313" key="3">
    <source>
        <dbReference type="Proteomes" id="UP001279734"/>
    </source>
</evidence>
<keyword evidence="3" id="KW-1185">Reference proteome</keyword>
<dbReference type="AlphaFoldDB" id="A0AAD3XTK8"/>
<gene>
    <name evidence="2" type="ORF">Nepgr_017682</name>
</gene>
<comment type="caution">
    <text evidence="2">The sequence shown here is derived from an EMBL/GenBank/DDBJ whole genome shotgun (WGS) entry which is preliminary data.</text>
</comment>
<protein>
    <submittedName>
        <fullName evidence="2">Uncharacterized protein</fullName>
    </submittedName>
</protein>
<organism evidence="2 3">
    <name type="scientific">Nepenthes gracilis</name>
    <name type="common">Slender pitcher plant</name>
    <dbReference type="NCBI Taxonomy" id="150966"/>
    <lineage>
        <taxon>Eukaryota</taxon>
        <taxon>Viridiplantae</taxon>
        <taxon>Streptophyta</taxon>
        <taxon>Embryophyta</taxon>
        <taxon>Tracheophyta</taxon>
        <taxon>Spermatophyta</taxon>
        <taxon>Magnoliopsida</taxon>
        <taxon>eudicotyledons</taxon>
        <taxon>Gunneridae</taxon>
        <taxon>Pentapetalae</taxon>
        <taxon>Caryophyllales</taxon>
        <taxon>Nepenthaceae</taxon>
        <taxon>Nepenthes</taxon>
    </lineage>
</organism>
<reference evidence="2" key="1">
    <citation type="submission" date="2023-05" db="EMBL/GenBank/DDBJ databases">
        <title>Nepenthes gracilis genome sequencing.</title>
        <authorList>
            <person name="Fukushima K."/>
        </authorList>
    </citation>
    <scope>NUCLEOTIDE SEQUENCE</scope>
    <source>
        <strain evidence="2">SING2019-196</strain>
    </source>
</reference>
<accession>A0AAD3XTK8</accession>
<evidence type="ECO:0000256" key="1">
    <source>
        <dbReference type="SAM" id="MobiDB-lite"/>
    </source>
</evidence>
<sequence>MKNALPSRGEFVLARGLSWALYASGGLDLQLLAGVLSPACCSTARLPGQAAVRVATAPNLREQVQTLPKLRVVVGVRPTQAWHSHLYGDHRLNSGKEPPAFHLGSLSHAKNVRLVTPTSPWLEGVRHGRVYQPDAEVAGKICKALSSGIGSRCRSTTTSGSQSGKRYFDGGTPPHYAP</sequence>
<dbReference type="EMBL" id="BSYO01000015">
    <property type="protein sequence ID" value="GMH15841.1"/>
    <property type="molecule type" value="Genomic_DNA"/>
</dbReference>
<evidence type="ECO:0000313" key="2">
    <source>
        <dbReference type="EMBL" id="GMH15841.1"/>
    </source>
</evidence>
<proteinExistence type="predicted"/>
<dbReference type="Proteomes" id="UP001279734">
    <property type="component" value="Unassembled WGS sequence"/>
</dbReference>